<dbReference type="AlphaFoldDB" id="A0A1J1H5V1"/>
<name>A0A1J1H5V1_PLARL</name>
<dbReference type="OMA" id="ELFICFH"/>
<feature type="domain" description="OTU" evidence="2">
    <location>
        <begin position="130"/>
        <end position="311"/>
    </location>
</feature>
<dbReference type="SUPFAM" id="SSF54001">
    <property type="entry name" value="Cysteine proteinases"/>
    <property type="match status" value="1"/>
</dbReference>
<dbReference type="CDD" id="cd22748">
    <property type="entry name" value="OTU_OTUD6-like"/>
    <property type="match status" value="1"/>
</dbReference>
<gene>
    <name evidence="3" type="ORF">PRELSG_0939100</name>
</gene>
<dbReference type="VEuPathDB" id="PlasmoDB:PRELSG_0939100"/>
<reference evidence="3 4" key="1">
    <citation type="submission" date="2015-04" db="EMBL/GenBank/DDBJ databases">
        <authorList>
            <consortium name="Pathogen Informatics"/>
        </authorList>
    </citation>
    <scope>NUCLEOTIDE SEQUENCE [LARGE SCALE GENOMIC DNA]</scope>
    <source>
        <strain evidence="3 4">SGS1</strain>
    </source>
</reference>
<dbReference type="OrthoDB" id="415023at2759"/>
<dbReference type="Pfam" id="PF02338">
    <property type="entry name" value="OTU"/>
    <property type="match status" value="1"/>
</dbReference>
<proteinExistence type="predicted"/>
<dbReference type="InterPro" id="IPR050704">
    <property type="entry name" value="Peptidase_C85-like"/>
</dbReference>
<dbReference type="Proteomes" id="UP000220158">
    <property type="component" value="Chromosome 9"/>
</dbReference>
<keyword evidence="1" id="KW-0175">Coiled coil</keyword>
<dbReference type="PROSITE" id="PS50802">
    <property type="entry name" value="OTU"/>
    <property type="match status" value="1"/>
</dbReference>
<dbReference type="GO" id="GO:0004843">
    <property type="term" value="F:cysteine-type deubiquitinase activity"/>
    <property type="evidence" value="ECO:0007669"/>
    <property type="project" value="TreeGrafter"/>
</dbReference>
<protein>
    <recommendedName>
        <fullName evidence="2">OTU domain-containing protein</fullName>
    </recommendedName>
</protein>
<organism evidence="3 4">
    <name type="scientific">Plasmodium relictum</name>
    <dbReference type="NCBI Taxonomy" id="85471"/>
    <lineage>
        <taxon>Eukaryota</taxon>
        <taxon>Sar</taxon>
        <taxon>Alveolata</taxon>
        <taxon>Apicomplexa</taxon>
        <taxon>Aconoidasida</taxon>
        <taxon>Haemosporida</taxon>
        <taxon>Plasmodiidae</taxon>
        <taxon>Plasmodium</taxon>
        <taxon>Plasmodium (Haemamoeba)</taxon>
    </lineage>
</organism>
<evidence type="ECO:0000313" key="4">
    <source>
        <dbReference type="Proteomes" id="UP000220158"/>
    </source>
</evidence>
<feature type="coiled-coil region" evidence="1">
    <location>
        <begin position="9"/>
        <end position="60"/>
    </location>
</feature>
<accession>A0A1J1H5V1</accession>
<evidence type="ECO:0000313" key="3">
    <source>
        <dbReference type="EMBL" id="CRH00288.1"/>
    </source>
</evidence>
<dbReference type="InterPro" id="IPR038765">
    <property type="entry name" value="Papain-like_cys_pep_sf"/>
</dbReference>
<evidence type="ECO:0000256" key="1">
    <source>
        <dbReference type="SAM" id="Coils"/>
    </source>
</evidence>
<dbReference type="RefSeq" id="XP_028533291.1">
    <property type="nucleotide sequence ID" value="XM_028676842.1"/>
</dbReference>
<feature type="coiled-coil region" evidence="1">
    <location>
        <begin position="87"/>
        <end position="131"/>
    </location>
</feature>
<dbReference type="EMBL" id="LN835304">
    <property type="protein sequence ID" value="CRH00288.1"/>
    <property type="molecule type" value="Genomic_DNA"/>
</dbReference>
<dbReference type="InterPro" id="IPR003323">
    <property type="entry name" value="OTU_dom"/>
</dbReference>
<dbReference type="GeneID" id="39736404"/>
<dbReference type="GO" id="GO:0016579">
    <property type="term" value="P:protein deubiquitination"/>
    <property type="evidence" value="ECO:0007669"/>
    <property type="project" value="TreeGrafter"/>
</dbReference>
<dbReference type="KEGG" id="prel:PRELSG_0939100"/>
<dbReference type="Gene3D" id="3.90.70.80">
    <property type="match status" value="1"/>
</dbReference>
<keyword evidence="4" id="KW-1185">Reference proteome</keyword>
<dbReference type="PANTHER" id="PTHR12419:SF10">
    <property type="entry name" value="DEUBIQUITINASE OTUD6B"/>
    <property type="match status" value="1"/>
</dbReference>
<sequence>MKNDNHISYHEYKRRLKKITEEIKKEKKKTSNKIKKSENLLKLEEELNKLNALYNKENNSDCQNKNDDENINNLITDNLYLYSEVSKKTLKNRNKVKQRELEELRNEKSKNKFGEKEYEELLENLKKLNKTIFPIPPDGNCLYESILHQLRERNKNYKYSITDFLNIINKENFSLSNVDLNDYKDKNNFDFSIFPSINPYDLSNDILRFVTSVYLLQNKSLFMDFIYCNQNNTNCNSDNDPYFDYCQEIINGIYGSEIEIKALSNILKKKITVYDVNMQVSYEENYDEELYICFHHKLYALGKHYNSVVDIKT</sequence>
<evidence type="ECO:0000259" key="2">
    <source>
        <dbReference type="PROSITE" id="PS50802"/>
    </source>
</evidence>
<dbReference type="PANTHER" id="PTHR12419">
    <property type="entry name" value="OTU DOMAIN CONTAINING PROTEIN"/>
    <property type="match status" value="1"/>
</dbReference>